<comment type="caution">
    <text evidence="3">The sequence shown here is derived from an EMBL/GenBank/DDBJ whole genome shotgun (WGS) entry which is preliminary data.</text>
</comment>
<feature type="chain" id="PRO_5024304723" evidence="1">
    <location>
        <begin position="22"/>
        <end position="315"/>
    </location>
</feature>
<evidence type="ECO:0000313" key="3">
    <source>
        <dbReference type="EMBL" id="KAA9134225.1"/>
    </source>
</evidence>
<dbReference type="Pfam" id="PF12706">
    <property type="entry name" value="Lactamase_B_2"/>
    <property type="match status" value="1"/>
</dbReference>
<keyword evidence="4" id="KW-1185">Reference proteome</keyword>
<feature type="domain" description="Metallo-beta-lactamase" evidence="2">
    <location>
        <begin position="72"/>
        <end position="270"/>
    </location>
</feature>
<organism evidence="3 4">
    <name type="scientific">Marinihelvus fidelis</name>
    <dbReference type="NCBI Taxonomy" id="2613842"/>
    <lineage>
        <taxon>Bacteria</taxon>
        <taxon>Pseudomonadati</taxon>
        <taxon>Pseudomonadota</taxon>
        <taxon>Gammaproteobacteria</taxon>
        <taxon>Chromatiales</taxon>
        <taxon>Wenzhouxiangellaceae</taxon>
        <taxon>Marinihelvus</taxon>
    </lineage>
</organism>
<evidence type="ECO:0000259" key="2">
    <source>
        <dbReference type="Pfam" id="PF12706"/>
    </source>
</evidence>
<gene>
    <name evidence="3" type="ORF">F3N42_00510</name>
</gene>
<protein>
    <submittedName>
        <fullName evidence="3">MBL fold metallo-hydrolase</fullName>
    </submittedName>
</protein>
<accession>A0A5N0TGK2</accession>
<keyword evidence="1" id="KW-0732">Signal</keyword>
<dbReference type="Proteomes" id="UP000325372">
    <property type="component" value="Unassembled WGS sequence"/>
</dbReference>
<evidence type="ECO:0000313" key="4">
    <source>
        <dbReference type="Proteomes" id="UP000325372"/>
    </source>
</evidence>
<dbReference type="AlphaFoldDB" id="A0A5N0TGK2"/>
<reference evidence="3 4" key="1">
    <citation type="submission" date="2019-09" db="EMBL/GenBank/DDBJ databases">
        <title>Wenzhouxiangella sp. Genome sequencing and assembly.</title>
        <authorList>
            <person name="Zhang R."/>
        </authorList>
    </citation>
    <scope>NUCLEOTIDE SEQUENCE [LARGE SCALE GENOMIC DNA]</scope>
    <source>
        <strain evidence="3 4">W260</strain>
    </source>
</reference>
<dbReference type="InterPro" id="IPR036866">
    <property type="entry name" value="RibonucZ/Hydroxyglut_hydro"/>
</dbReference>
<name>A0A5N0TGK2_9GAMM</name>
<dbReference type="InterPro" id="IPR001279">
    <property type="entry name" value="Metallo-B-lactamas"/>
</dbReference>
<keyword evidence="3" id="KW-0378">Hydrolase</keyword>
<dbReference type="SUPFAM" id="SSF56281">
    <property type="entry name" value="Metallo-hydrolase/oxidoreductase"/>
    <property type="match status" value="1"/>
</dbReference>
<dbReference type="GO" id="GO:0016787">
    <property type="term" value="F:hydrolase activity"/>
    <property type="evidence" value="ECO:0007669"/>
    <property type="project" value="UniProtKB-KW"/>
</dbReference>
<proteinExistence type="predicted"/>
<dbReference type="Gene3D" id="3.60.15.10">
    <property type="entry name" value="Ribonuclease Z/Hydroxyacylglutathione hydrolase-like"/>
    <property type="match status" value="1"/>
</dbReference>
<evidence type="ECO:0000256" key="1">
    <source>
        <dbReference type="SAM" id="SignalP"/>
    </source>
</evidence>
<sequence>MQFTRGLLALVILIAPALAPAEECEVELFVLGAGQDAGAPHIGYPDDPAWADPALGQTATSIAVVDHVAGERFLFEATPHVTRQLQLLDTLAPADGPGLGLDGVFLTHAHIGHYAGLMYFGREGAGADGIPVFVMPRFAAFLQGNGPWSQLVKLENIVIQPLAAETPVQASKGIHVTPLTVPHRDEFSETVGFVIVTNASKTLFLPDLDSWDEWAQASGIDLATRVVELDHLFVDATFFQDGELTGRDMSEIPHPRVKDTMERLSGLSPELRQKVRFIHYNHTNPIRFPASPESALVSARGFDVARAGDRLCLAP</sequence>
<dbReference type="EMBL" id="VYXP01000001">
    <property type="protein sequence ID" value="KAA9134225.1"/>
    <property type="molecule type" value="Genomic_DNA"/>
</dbReference>
<feature type="signal peptide" evidence="1">
    <location>
        <begin position="1"/>
        <end position="21"/>
    </location>
</feature>